<keyword evidence="3" id="KW-0460">Magnesium</keyword>
<dbReference type="GO" id="GO:0015977">
    <property type="term" value="P:carbon fixation"/>
    <property type="evidence" value="ECO:0007669"/>
    <property type="project" value="InterPro"/>
</dbReference>
<evidence type="ECO:0000256" key="3">
    <source>
        <dbReference type="ARBA" id="ARBA00022842"/>
    </source>
</evidence>
<dbReference type="InterPro" id="IPR050030">
    <property type="entry name" value="OiaX"/>
</dbReference>
<dbReference type="SUPFAM" id="SSF51649">
    <property type="entry name" value="RuBisCo, C-terminal domain"/>
    <property type="match status" value="1"/>
</dbReference>
<dbReference type="Gene3D" id="3.20.20.110">
    <property type="entry name" value="Ribulose bisphosphate carboxylase, large subunit, C-terminal domain"/>
    <property type="match status" value="1"/>
</dbReference>
<keyword evidence="2" id="KW-0479">Metal-binding</keyword>
<dbReference type="InterPro" id="IPR033966">
    <property type="entry name" value="RuBisCO"/>
</dbReference>
<dbReference type="InterPro" id="IPR017443">
    <property type="entry name" value="RuBisCO_lsu_fd_N"/>
</dbReference>
<dbReference type="SUPFAM" id="SSF54966">
    <property type="entry name" value="RuBisCO, large subunit, small (N-terminal) domain"/>
    <property type="match status" value="1"/>
</dbReference>
<dbReference type="Pfam" id="PF00016">
    <property type="entry name" value="RuBisCO_large"/>
    <property type="match status" value="1"/>
</dbReference>
<evidence type="ECO:0000313" key="8">
    <source>
        <dbReference type="Proteomes" id="UP000245252"/>
    </source>
</evidence>
<accession>A0A2U2DJ36</accession>
<dbReference type="CDD" id="cd08207">
    <property type="entry name" value="RLP_NonPhot"/>
    <property type="match status" value="1"/>
</dbReference>
<dbReference type="GO" id="GO:0016984">
    <property type="term" value="F:ribulose-bisphosphate carboxylase activity"/>
    <property type="evidence" value="ECO:0007669"/>
    <property type="project" value="InterPro"/>
</dbReference>
<feature type="domain" description="Ribulose bisphosphate carboxylase large subunit C-terminal" evidence="5">
    <location>
        <begin position="136"/>
        <end position="411"/>
    </location>
</feature>
<dbReference type="InterPro" id="IPR036422">
    <property type="entry name" value="RuBisCO_lsu_N_sf"/>
</dbReference>
<dbReference type="EMBL" id="QFBC01000017">
    <property type="protein sequence ID" value="PWE53326.1"/>
    <property type="molecule type" value="Genomic_DNA"/>
</dbReference>
<dbReference type="PANTHER" id="PTHR42704:SF17">
    <property type="entry name" value="RIBULOSE BISPHOSPHATE CARBOXYLASE LARGE CHAIN"/>
    <property type="match status" value="1"/>
</dbReference>
<evidence type="ECO:0000256" key="2">
    <source>
        <dbReference type="ARBA" id="ARBA00022723"/>
    </source>
</evidence>
<dbReference type="InterPro" id="IPR000685">
    <property type="entry name" value="RuBisCO_lsu_C"/>
</dbReference>
<reference evidence="7 8" key="1">
    <citation type="submission" date="2018-05" db="EMBL/GenBank/DDBJ databases">
        <title>The draft genome of strain NS-104.</title>
        <authorList>
            <person name="Hang P."/>
            <person name="Jiang J."/>
        </authorList>
    </citation>
    <scope>NUCLEOTIDE SEQUENCE [LARGE SCALE GENOMIC DNA]</scope>
    <source>
        <strain evidence="7 8">NS-104</strain>
    </source>
</reference>
<dbReference type="Proteomes" id="UP000245252">
    <property type="component" value="Unassembled WGS sequence"/>
</dbReference>
<sequence length="418" mass="45233">MIVVTYRIETPGSIEAMAEKIASDQSTGTFVPVPGETPELKARVAARVLDIRPLADAECPSWPEAADDQRPLCRADVDIGFPLEAIGTDLSALMTIAVGGIFSIRGFTGLRIVDLKLPEAFRGAYPGPQFGMPGSRRLTGVEGRPIIGTIVKPALGLRPHETAELVGELISSGVDFIKDDEKLMSPAYSPLKERVAAIMPKILDHEQKTGKKVMYAFGISHTDPDEMMRNHDLVAEAGGNCAVININSIGMGGVAFLRKRSRLVLHAHRNGWDVLTRHPGIGFDFRVWQQFWRLLGVDQFQINGIGVKYWEPDDSFVSSFEAVTTPLFDKSDCALPVAGSGQWGGQAPETYRRTGRTTDLLYLCGGGIVSHPQGPAAGVRAVTQAWEAAVADIPLETYAKDHPELAASLKKFGGSKES</sequence>
<dbReference type="AlphaFoldDB" id="A0A2U2DJ36"/>
<evidence type="ECO:0000256" key="1">
    <source>
        <dbReference type="ARBA" id="ARBA00001946"/>
    </source>
</evidence>
<evidence type="ECO:0000313" key="7">
    <source>
        <dbReference type="EMBL" id="PWE53326.1"/>
    </source>
</evidence>
<organism evidence="7 8">
    <name type="scientific">Metarhizobium album</name>
    <dbReference type="NCBI Taxonomy" id="2182425"/>
    <lineage>
        <taxon>Bacteria</taxon>
        <taxon>Pseudomonadati</taxon>
        <taxon>Pseudomonadota</taxon>
        <taxon>Alphaproteobacteria</taxon>
        <taxon>Hyphomicrobiales</taxon>
        <taxon>Rhizobiaceae</taxon>
        <taxon>Metarhizobium</taxon>
    </lineage>
</organism>
<dbReference type="InterPro" id="IPR020878">
    <property type="entry name" value="RuBisCo_large_chain_AS"/>
</dbReference>
<proteinExistence type="inferred from homology"/>
<dbReference type="Pfam" id="PF02788">
    <property type="entry name" value="RuBisCO_large_N"/>
    <property type="match status" value="1"/>
</dbReference>
<dbReference type="PANTHER" id="PTHR42704">
    <property type="entry name" value="RIBULOSE BISPHOSPHATE CARBOXYLASE"/>
    <property type="match status" value="1"/>
</dbReference>
<dbReference type="RefSeq" id="WP_109461367.1">
    <property type="nucleotide sequence ID" value="NZ_QFBC01000017.1"/>
</dbReference>
<dbReference type="SFLD" id="SFLDS00014">
    <property type="entry name" value="RuBisCO"/>
    <property type="match status" value="1"/>
</dbReference>
<dbReference type="OrthoDB" id="9764279at2"/>
<name>A0A2U2DJ36_9HYPH</name>
<dbReference type="GO" id="GO:0000287">
    <property type="term" value="F:magnesium ion binding"/>
    <property type="evidence" value="ECO:0007669"/>
    <property type="project" value="InterPro"/>
</dbReference>
<keyword evidence="8" id="KW-1185">Reference proteome</keyword>
<comment type="cofactor">
    <cofactor evidence="1">
        <name>Mg(2+)</name>
        <dbReference type="ChEBI" id="CHEBI:18420"/>
    </cofactor>
</comment>
<protein>
    <submittedName>
        <fullName evidence="7">Ribulose 1,5-bisphosphate carboxylase</fullName>
    </submittedName>
</protein>
<comment type="similarity">
    <text evidence="4">Belongs to the RuBisCO large chain family.</text>
</comment>
<evidence type="ECO:0000259" key="5">
    <source>
        <dbReference type="Pfam" id="PF00016"/>
    </source>
</evidence>
<dbReference type="NCBIfam" id="NF042437">
    <property type="entry name" value="OxoIsoapPDcar_OiaX"/>
    <property type="match status" value="1"/>
</dbReference>
<gene>
    <name evidence="7" type="ORF">DEM27_26670</name>
</gene>
<dbReference type="InterPro" id="IPR036376">
    <property type="entry name" value="RuBisCO_lsu_C_sf"/>
</dbReference>
<feature type="domain" description="Ribulose bisphosphate carboxylase large subunit ferrodoxin-like N-terminal" evidence="6">
    <location>
        <begin position="2"/>
        <end position="121"/>
    </location>
</feature>
<dbReference type="Gene3D" id="3.30.70.150">
    <property type="entry name" value="RuBisCO large subunit, N-terminal domain"/>
    <property type="match status" value="1"/>
</dbReference>
<dbReference type="SFLD" id="SFLDG00301">
    <property type="entry name" value="RuBisCO-like_proteins"/>
    <property type="match status" value="1"/>
</dbReference>
<dbReference type="PROSITE" id="PS00157">
    <property type="entry name" value="RUBISCO_LARGE"/>
    <property type="match status" value="1"/>
</dbReference>
<comment type="caution">
    <text evidence="7">The sequence shown here is derived from an EMBL/GenBank/DDBJ whole genome shotgun (WGS) entry which is preliminary data.</text>
</comment>
<evidence type="ECO:0000256" key="4">
    <source>
        <dbReference type="RuleBase" id="RU003834"/>
    </source>
</evidence>
<evidence type="ECO:0000259" key="6">
    <source>
        <dbReference type="Pfam" id="PF02788"/>
    </source>
</evidence>